<dbReference type="Gene3D" id="2.60.260.20">
    <property type="entry name" value="Urease metallochaperone UreE, N-terminal domain"/>
    <property type="match status" value="2"/>
</dbReference>
<dbReference type="PRINTS" id="PR00625">
    <property type="entry name" value="JDOMAIN"/>
</dbReference>
<gene>
    <name evidence="9" type="ORF">NDN08_007614</name>
</gene>
<feature type="region of interest" description="Disordered" evidence="6">
    <location>
        <begin position="381"/>
        <end position="411"/>
    </location>
</feature>
<dbReference type="GO" id="GO:0051082">
    <property type="term" value="F:unfolded protein binding"/>
    <property type="evidence" value="ECO:0007669"/>
    <property type="project" value="InterPro"/>
</dbReference>
<evidence type="ECO:0000259" key="8">
    <source>
        <dbReference type="PROSITE" id="PS51188"/>
    </source>
</evidence>
<dbReference type="PROSITE" id="PS50076">
    <property type="entry name" value="DNAJ_2"/>
    <property type="match status" value="1"/>
</dbReference>
<dbReference type="GO" id="GO:0008270">
    <property type="term" value="F:zinc ion binding"/>
    <property type="evidence" value="ECO:0007669"/>
    <property type="project" value="UniProtKB-KW"/>
</dbReference>
<evidence type="ECO:0000256" key="1">
    <source>
        <dbReference type="ARBA" id="ARBA00022723"/>
    </source>
</evidence>
<evidence type="ECO:0000313" key="10">
    <source>
        <dbReference type="Proteomes" id="UP001157974"/>
    </source>
</evidence>
<dbReference type="Pfam" id="PF00226">
    <property type="entry name" value="DnaJ"/>
    <property type="match status" value="1"/>
</dbReference>
<name>A0AAV8UY27_9RHOD</name>
<reference evidence="9 10" key="1">
    <citation type="journal article" date="2023" name="Nat. Commun.">
        <title>Origin of minicircular mitochondrial genomes in red algae.</title>
        <authorList>
            <person name="Lee Y."/>
            <person name="Cho C.H."/>
            <person name="Lee Y.M."/>
            <person name="Park S.I."/>
            <person name="Yang J.H."/>
            <person name="West J.A."/>
            <person name="Bhattacharya D."/>
            <person name="Yoon H.S."/>
        </authorList>
    </citation>
    <scope>NUCLEOTIDE SEQUENCE [LARGE SCALE GENOMIC DNA]</scope>
    <source>
        <strain evidence="9 10">CCMP1338</strain>
        <tissue evidence="9">Whole cell</tissue>
    </source>
</reference>
<dbReference type="AlphaFoldDB" id="A0AAV8UY27"/>
<dbReference type="InterPro" id="IPR036410">
    <property type="entry name" value="HSP_DnaJ_Cys-rich_dom_sf"/>
</dbReference>
<dbReference type="GO" id="GO:0005524">
    <property type="term" value="F:ATP binding"/>
    <property type="evidence" value="ECO:0007669"/>
    <property type="project" value="InterPro"/>
</dbReference>
<keyword evidence="1 5" id="KW-0479">Metal-binding</keyword>
<dbReference type="InterPro" id="IPR002939">
    <property type="entry name" value="DnaJ_C"/>
</dbReference>
<keyword evidence="3 5" id="KW-0863">Zinc-finger</keyword>
<feature type="zinc finger region" description="CR-type" evidence="5">
    <location>
        <begin position="135"/>
        <end position="220"/>
    </location>
</feature>
<dbReference type="InterPro" id="IPR036869">
    <property type="entry name" value="J_dom_sf"/>
</dbReference>
<dbReference type="SMART" id="SM00271">
    <property type="entry name" value="DnaJ"/>
    <property type="match status" value="1"/>
</dbReference>
<comment type="caution">
    <text evidence="9">The sequence shown here is derived from an EMBL/GenBank/DDBJ whole genome shotgun (WGS) entry which is preliminary data.</text>
</comment>
<evidence type="ECO:0000313" key="9">
    <source>
        <dbReference type="EMBL" id="KAJ8907503.1"/>
    </source>
</evidence>
<dbReference type="GO" id="GO:0030544">
    <property type="term" value="F:Hsp70 protein binding"/>
    <property type="evidence" value="ECO:0007669"/>
    <property type="project" value="InterPro"/>
</dbReference>
<sequence length="411" mass="45467">MSFRGRRSGPVNNTKFYKVLGIERDATDVEIKKAYKKLAIKLHPDKGGDEEKFKEVTHAFEILSDPQKREVYDQLGEEGLQDGGGGGMDPHDIFDAFFGGGIFGGGGGARRGQRQAKAPDVQHVLKVKLEDLYKGKTTKLAITRNRICTKCQGNGAIDTSKVSTCSDCRGTGIRTQLRQIAPGMVQQLQSHCTTCNGTGEVIPPSARCGKCSGEKVVQERKVLEVYVEPGMEHGQKITFTGEAHEEPGALAGDVIMVLKQEEHDVFERKSANLIMEKSITLLEALNGFQFVIDHLDDRKVVITSTDVIKPDDLKSVPDEGMPHYRNTYEKGYLFIRFKIEFPVSLNPHQKGALENVLGPRPAVKIPIGDNVDEAKMIDFQKGHAEQQRRGGNAYDEDEDMDGGRRVECAHQ</sequence>
<keyword evidence="4 5" id="KW-0862">Zinc</keyword>
<dbReference type="InterPro" id="IPR044713">
    <property type="entry name" value="DNJA1/2-like"/>
</dbReference>
<evidence type="ECO:0000256" key="5">
    <source>
        <dbReference type="PROSITE-ProRule" id="PRU00546"/>
    </source>
</evidence>
<dbReference type="Proteomes" id="UP001157974">
    <property type="component" value="Unassembled WGS sequence"/>
</dbReference>
<feature type="compositionally biased region" description="Basic and acidic residues" evidence="6">
    <location>
        <begin position="401"/>
        <end position="411"/>
    </location>
</feature>
<dbReference type="CDD" id="cd10719">
    <property type="entry name" value="DnaJ_zf"/>
    <property type="match status" value="1"/>
</dbReference>
<dbReference type="HAMAP" id="MF_01152">
    <property type="entry name" value="DnaJ"/>
    <property type="match status" value="1"/>
</dbReference>
<dbReference type="PANTHER" id="PTHR43888">
    <property type="entry name" value="DNAJ-LIKE-2, ISOFORM A-RELATED"/>
    <property type="match status" value="1"/>
</dbReference>
<feature type="domain" description="J" evidence="7">
    <location>
        <begin position="15"/>
        <end position="76"/>
    </location>
</feature>
<dbReference type="Pfam" id="PF00684">
    <property type="entry name" value="DnaJ_CXXCXGXG"/>
    <property type="match status" value="1"/>
</dbReference>
<keyword evidence="2" id="KW-0677">Repeat</keyword>
<dbReference type="Gene3D" id="1.10.287.110">
    <property type="entry name" value="DnaJ domain"/>
    <property type="match status" value="1"/>
</dbReference>
<evidence type="ECO:0000259" key="7">
    <source>
        <dbReference type="PROSITE" id="PS50076"/>
    </source>
</evidence>
<feature type="domain" description="CR-type" evidence="8">
    <location>
        <begin position="135"/>
        <end position="220"/>
    </location>
</feature>
<organism evidence="9 10">
    <name type="scientific">Rhodosorus marinus</name>
    <dbReference type="NCBI Taxonomy" id="101924"/>
    <lineage>
        <taxon>Eukaryota</taxon>
        <taxon>Rhodophyta</taxon>
        <taxon>Stylonematophyceae</taxon>
        <taxon>Stylonematales</taxon>
        <taxon>Stylonemataceae</taxon>
        <taxon>Rhodosorus</taxon>
    </lineage>
</organism>
<dbReference type="InterPro" id="IPR012724">
    <property type="entry name" value="DnaJ"/>
</dbReference>
<dbReference type="Pfam" id="PF01556">
    <property type="entry name" value="DnaJ_C"/>
    <property type="match status" value="1"/>
</dbReference>
<dbReference type="InterPro" id="IPR001623">
    <property type="entry name" value="DnaJ_domain"/>
</dbReference>
<dbReference type="SUPFAM" id="SSF49493">
    <property type="entry name" value="HSP40/DnaJ peptide-binding domain"/>
    <property type="match status" value="2"/>
</dbReference>
<dbReference type="PROSITE" id="PS51188">
    <property type="entry name" value="ZF_CR"/>
    <property type="match status" value="1"/>
</dbReference>
<dbReference type="SUPFAM" id="SSF57938">
    <property type="entry name" value="DnaJ/Hsp40 cysteine-rich domain"/>
    <property type="match status" value="1"/>
</dbReference>
<dbReference type="InterPro" id="IPR008971">
    <property type="entry name" value="HSP40/DnaJ_pept-bd"/>
</dbReference>
<keyword evidence="10" id="KW-1185">Reference proteome</keyword>
<evidence type="ECO:0000256" key="2">
    <source>
        <dbReference type="ARBA" id="ARBA00022737"/>
    </source>
</evidence>
<dbReference type="EMBL" id="JAMWBK010000002">
    <property type="protein sequence ID" value="KAJ8907503.1"/>
    <property type="molecule type" value="Genomic_DNA"/>
</dbReference>
<dbReference type="InterPro" id="IPR018253">
    <property type="entry name" value="DnaJ_domain_CS"/>
</dbReference>
<dbReference type="FunFam" id="1.10.287.110:FF:000041">
    <property type="entry name" value="Chaperone protein DNAj, putative"/>
    <property type="match status" value="1"/>
</dbReference>
<dbReference type="CDD" id="cd06257">
    <property type="entry name" value="DnaJ"/>
    <property type="match status" value="1"/>
</dbReference>
<dbReference type="PROSITE" id="PS00636">
    <property type="entry name" value="DNAJ_1"/>
    <property type="match status" value="1"/>
</dbReference>
<evidence type="ECO:0000256" key="4">
    <source>
        <dbReference type="ARBA" id="ARBA00022833"/>
    </source>
</evidence>
<dbReference type="Gene3D" id="2.10.230.10">
    <property type="entry name" value="Heat shock protein DnaJ, cysteine-rich domain"/>
    <property type="match status" value="1"/>
</dbReference>
<evidence type="ECO:0000256" key="6">
    <source>
        <dbReference type="SAM" id="MobiDB-lite"/>
    </source>
</evidence>
<dbReference type="GO" id="GO:0006457">
    <property type="term" value="P:protein folding"/>
    <property type="evidence" value="ECO:0007669"/>
    <property type="project" value="InterPro"/>
</dbReference>
<evidence type="ECO:0000256" key="3">
    <source>
        <dbReference type="ARBA" id="ARBA00022771"/>
    </source>
</evidence>
<protein>
    <submittedName>
        <fullName evidence="9">Uncharacterized protein</fullName>
    </submittedName>
</protein>
<dbReference type="GO" id="GO:0009408">
    <property type="term" value="P:response to heat"/>
    <property type="evidence" value="ECO:0007669"/>
    <property type="project" value="InterPro"/>
</dbReference>
<dbReference type="CDD" id="cd10747">
    <property type="entry name" value="DnaJ_C"/>
    <property type="match status" value="1"/>
</dbReference>
<proteinExistence type="inferred from homology"/>
<dbReference type="SUPFAM" id="SSF46565">
    <property type="entry name" value="Chaperone J-domain"/>
    <property type="match status" value="1"/>
</dbReference>
<dbReference type="InterPro" id="IPR001305">
    <property type="entry name" value="HSP_DnaJ_Cys-rich_dom"/>
</dbReference>
<dbReference type="FunFam" id="2.10.230.10:FF:000001">
    <property type="entry name" value="DnaJ subfamily A member 2"/>
    <property type="match status" value="1"/>
</dbReference>
<dbReference type="FunFam" id="2.60.260.20:FF:000003">
    <property type="entry name" value="DnaJ subfamily A member 2"/>
    <property type="match status" value="1"/>
</dbReference>
<accession>A0AAV8UY27</accession>